<dbReference type="Pfam" id="PF01047">
    <property type="entry name" value="MarR"/>
    <property type="match status" value="1"/>
</dbReference>
<dbReference type="InterPro" id="IPR036388">
    <property type="entry name" value="WH-like_DNA-bd_sf"/>
</dbReference>
<keyword evidence="7" id="KW-1185">Reference proteome</keyword>
<evidence type="ECO:0000256" key="4">
    <source>
        <dbReference type="SAM" id="Coils"/>
    </source>
</evidence>
<proteinExistence type="predicted"/>
<dbReference type="EMBL" id="CP117884">
    <property type="protein sequence ID" value="WDF81712.1"/>
    <property type="molecule type" value="Genomic_DNA"/>
</dbReference>
<gene>
    <name evidence="6" type="ORF">PQ472_07185</name>
</gene>
<dbReference type="PANTHER" id="PTHR42756:SF1">
    <property type="entry name" value="TRANSCRIPTIONAL REPRESSOR OF EMRAB OPERON"/>
    <property type="match status" value="1"/>
</dbReference>
<dbReference type="InterPro" id="IPR023187">
    <property type="entry name" value="Tscrpt_reg_MarR-type_CS"/>
</dbReference>
<name>A0ABY7WRS1_9LACO</name>
<accession>A0ABY7WRS1</accession>
<evidence type="ECO:0000313" key="6">
    <source>
        <dbReference type="EMBL" id="WDF81712.1"/>
    </source>
</evidence>
<dbReference type="Gene3D" id="1.10.10.10">
    <property type="entry name" value="Winged helix-like DNA-binding domain superfamily/Winged helix DNA-binding domain"/>
    <property type="match status" value="1"/>
</dbReference>
<keyword evidence="2" id="KW-0238">DNA-binding</keyword>
<evidence type="ECO:0000259" key="5">
    <source>
        <dbReference type="PROSITE" id="PS50995"/>
    </source>
</evidence>
<sequence>MSTQNTDLLAQLQQLNRTMKQLRQLKNSHLALIDANSGQGQVLALLTKAQLISQKKLVAQLKMQPQSASELIKKLEKKGYVQRTRSQADGRAFDVSLTAAGTQAAQRLSGDEADHFDVLSDADKQELARLLTKLNASFDEEYTTAKDNFGVNIFGAKR</sequence>
<evidence type="ECO:0000313" key="7">
    <source>
        <dbReference type="Proteomes" id="UP001220377"/>
    </source>
</evidence>
<feature type="domain" description="HTH marR-type" evidence="5">
    <location>
        <begin position="5"/>
        <end position="136"/>
    </location>
</feature>
<dbReference type="RefSeq" id="WP_274258671.1">
    <property type="nucleotide sequence ID" value="NZ_CP117884.1"/>
</dbReference>
<organism evidence="6 7">
    <name type="scientific">Lacticaseibacillus pabuli</name>
    <dbReference type="NCBI Taxonomy" id="3025672"/>
    <lineage>
        <taxon>Bacteria</taxon>
        <taxon>Bacillati</taxon>
        <taxon>Bacillota</taxon>
        <taxon>Bacilli</taxon>
        <taxon>Lactobacillales</taxon>
        <taxon>Lactobacillaceae</taxon>
        <taxon>Lacticaseibacillus</taxon>
    </lineage>
</organism>
<dbReference type="PANTHER" id="PTHR42756">
    <property type="entry name" value="TRANSCRIPTIONAL REGULATOR, MARR"/>
    <property type="match status" value="1"/>
</dbReference>
<dbReference type="PRINTS" id="PR00598">
    <property type="entry name" value="HTHMARR"/>
</dbReference>
<evidence type="ECO:0000256" key="1">
    <source>
        <dbReference type="ARBA" id="ARBA00023015"/>
    </source>
</evidence>
<evidence type="ECO:0000256" key="3">
    <source>
        <dbReference type="ARBA" id="ARBA00023163"/>
    </source>
</evidence>
<dbReference type="PROSITE" id="PS01117">
    <property type="entry name" value="HTH_MARR_1"/>
    <property type="match status" value="1"/>
</dbReference>
<dbReference type="Proteomes" id="UP001220377">
    <property type="component" value="Chromosome"/>
</dbReference>
<dbReference type="SMART" id="SM00347">
    <property type="entry name" value="HTH_MARR"/>
    <property type="match status" value="1"/>
</dbReference>
<keyword evidence="1" id="KW-0805">Transcription regulation</keyword>
<protein>
    <submittedName>
        <fullName evidence="6">MarR family winged helix-turn-helix transcriptional regulator</fullName>
    </submittedName>
</protein>
<dbReference type="InterPro" id="IPR000835">
    <property type="entry name" value="HTH_MarR-typ"/>
</dbReference>
<evidence type="ECO:0000256" key="2">
    <source>
        <dbReference type="ARBA" id="ARBA00023125"/>
    </source>
</evidence>
<dbReference type="PROSITE" id="PS50995">
    <property type="entry name" value="HTH_MARR_2"/>
    <property type="match status" value="1"/>
</dbReference>
<keyword evidence="4" id="KW-0175">Coiled coil</keyword>
<feature type="coiled-coil region" evidence="4">
    <location>
        <begin position="5"/>
        <end position="32"/>
    </location>
</feature>
<keyword evidence="3" id="KW-0804">Transcription</keyword>
<dbReference type="InterPro" id="IPR036390">
    <property type="entry name" value="WH_DNA-bd_sf"/>
</dbReference>
<dbReference type="SUPFAM" id="SSF46785">
    <property type="entry name" value="Winged helix' DNA-binding domain"/>
    <property type="match status" value="1"/>
</dbReference>
<reference evidence="6 7" key="1">
    <citation type="submission" date="2023-02" db="EMBL/GenBank/DDBJ databases">
        <title>Genome sequence of Lacticaseibacillus sp. KACC 23028.</title>
        <authorList>
            <person name="Kim S."/>
            <person name="Heo J."/>
            <person name="Kwon S.-W."/>
        </authorList>
    </citation>
    <scope>NUCLEOTIDE SEQUENCE [LARGE SCALE GENOMIC DNA]</scope>
    <source>
        <strain evidence="6 7">KACC 23028</strain>
    </source>
</reference>